<dbReference type="InterPro" id="IPR026591">
    <property type="entry name" value="Sirtuin_cat_small_dom_sf"/>
</dbReference>
<sequence>MLEKDWMKKGRKERSAYLSRLNENEKYEALNDIIDTCQHIVFFGGAGVSTESGIPDFRSKDGLYNQHDVEFDQYSPEYLLSHECLVNHPKVFFEFYRQKLDTRSIKPNRTHYKLALMEEKGKLDGVITQNIDGLHQKAGSKHVYEIHGTTYRNYCMKCKKIYPADYIFTCKQEVPYCPDCGGMIRPDVTMYGEGLPGDAWLHSRELINHADCLIIGGTSLNVYPAANLIDYFHGDYLILMNKGEVGRRTGADLVFNDNIGKVMDHIVVKS</sequence>
<keyword evidence="7" id="KW-1185">Reference proteome</keyword>
<dbReference type="AlphaFoldDB" id="A0A1H6RR36"/>
<evidence type="ECO:0000259" key="5">
    <source>
        <dbReference type="PROSITE" id="PS50305"/>
    </source>
</evidence>
<evidence type="ECO:0000256" key="4">
    <source>
        <dbReference type="PROSITE-ProRule" id="PRU00236"/>
    </source>
</evidence>
<feature type="binding site" evidence="4">
    <location>
        <position position="180"/>
    </location>
    <ligand>
        <name>Zn(2+)</name>
        <dbReference type="ChEBI" id="CHEBI:29105"/>
    </ligand>
</feature>
<evidence type="ECO:0000313" key="7">
    <source>
        <dbReference type="Proteomes" id="UP000183028"/>
    </source>
</evidence>
<dbReference type="InterPro" id="IPR003000">
    <property type="entry name" value="Sirtuin"/>
</dbReference>
<feature type="binding site" evidence="4">
    <location>
        <position position="155"/>
    </location>
    <ligand>
        <name>Zn(2+)</name>
        <dbReference type="ChEBI" id="CHEBI:29105"/>
    </ligand>
</feature>
<name>A0A1H6RR36_9FIRM</name>
<reference evidence="7" key="1">
    <citation type="submission" date="2016-10" db="EMBL/GenBank/DDBJ databases">
        <authorList>
            <person name="Varghese N."/>
            <person name="Submissions S."/>
        </authorList>
    </citation>
    <scope>NUCLEOTIDE SEQUENCE [LARGE SCALE GENOMIC DNA]</scope>
    <source>
        <strain evidence="7">DSM 20406</strain>
    </source>
</reference>
<dbReference type="GO" id="GO:0046872">
    <property type="term" value="F:metal ion binding"/>
    <property type="evidence" value="ECO:0007669"/>
    <property type="project" value="UniProtKB-KW"/>
</dbReference>
<dbReference type="CDD" id="cd01407">
    <property type="entry name" value="SIR2-fam"/>
    <property type="match status" value="1"/>
</dbReference>
<keyword evidence="4" id="KW-0862">Zinc</keyword>
<dbReference type="PROSITE" id="PS50305">
    <property type="entry name" value="SIRTUIN"/>
    <property type="match status" value="1"/>
</dbReference>
<keyword evidence="2" id="KW-0808">Transferase</keyword>
<dbReference type="EC" id="2.3.1.286" evidence="1"/>
<dbReference type="PANTHER" id="PTHR11085">
    <property type="entry name" value="NAD-DEPENDENT PROTEIN DEACYLASE SIRTUIN-5, MITOCHONDRIAL-RELATED"/>
    <property type="match status" value="1"/>
</dbReference>
<keyword evidence="4" id="KW-0479">Metal-binding</keyword>
<evidence type="ECO:0000256" key="1">
    <source>
        <dbReference type="ARBA" id="ARBA00012928"/>
    </source>
</evidence>
<evidence type="ECO:0000256" key="2">
    <source>
        <dbReference type="ARBA" id="ARBA00022679"/>
    </source>
</evidence>
<dbReference type="eggNOG" id="COG0846">
    <property type="taxonomic scope" value="Bacteria"/>
</dbReference>
<evidence type="ECO:0000313" key="6">
    <source>
        <dbReference type="EMBL" id="SEI54977.1"/>
    </source>
</evidence>
<dbReference type="STRING" id="322505.SAMN04487836_13715"/>
<proteinExistence type="predicted"/>
<evidence type="ECO:0000256" key="3">
    <source>
        <dbReference type="ARBA" id="ARBA00023027"/>
    </source>
</evidence>
<keyword evidence="3" id="KW-0520">NAD</keyword>
<dbReference type="Pfam" id="PF02146">
    <property type="entry name" value="SIR2"/>
    <property type="match status" value="1"/>
</dbReference>
<accession>A0A1H6RR36</accession>
<dbReference type="Gene3D" id="3.40.50.1220">
    <property type="entry name" value="TPP-binding domain"/>
    <property type="match status" value="1"/>
</dbReference>
<dbReference type="SUPFAM" id="SSF52467">
    <property type="entry name" value="DHS-like NAD/FAD-binding domain"/>
    <property type="match status" value="1"/>
</dbReference>
<protein>
    <recommendedName>
        <fullName evidence="1">protein acetyllysine N-acetyltransferase</fullName>
        <ecNumber evidence="1">2.3.1.286</ecNumber>
    </recommendedName>
</protein>
<dbReference type="Gene3D" id="3.30.1600.10">
    <property type="entry name" value="SIR2/SIRT2 'Small Domain"/>
    <property type="match status" value="1"/>
</dbReference>
<feature type="binding site" evidence="4">
    <location>
        <position position="177"/>
    </location>
    <ligand>
        <name>Zn(2+)</name>
        <dbReference type="ChEBI" id="CHEBI:29105"/>
    </ligand>
</feature>
<dbReference type="InterPro" id="IPR026590">
    <property type="entry name" value="Ssirtuin_cat_dom"/>
</dbReference>
<dbReference type="NCBIfam" id="NF001752">
    <property type="entry name" value="PRK00481.1-1"/>
    <property type="match status" value="1"/>
</dbReference>
<feature type="active site" description="Proton acceptor" evidence="4">
    <location>
        <position position="147"/>
    </location>
</feature>
<gene>
    <name evidence="6" type="ORF">SAMN04487834_10099</name>
</gene>
<dbReference type="GO" id="GO:0070403">
    <property type="term" value="F:NAD+ binding"/>
    <property type="evidence" value="ECO:0007669"/>
    <property type="project" value="InterPro"/>
</dbReference>
<dbReference type="InterPro" id="IPR029035">
    <property type="entry name" value="DHS-like_NAD/FAD-binding_dom"/>
</dbReference>
<organism evidence="6 7">
    <name type="scientific">Sharpea azabuensis</name>
    <dbReference type="NCBI Taxonomy" id="322505"/>
    <lineage>
        <taxon>Bacteria</taxon>
        <taxon>Bacillati</taxon>
        <taxon>Bacillota</taxon>
        <taxon>Erysipelotrichia</taxon>
        <taxon>Erysipelotrichales</taxon>
        <taxon>Coprobacillaceae</taxon>
        <taxon>Sharpea</taxon>
    </lineage>
</organism>
<feature type="domain" description="Deacetylase sirtuin-type" evidence="5">
    <location>
        <begin position="20"/>
        <end position="270"/>
    </location>
</feature>
<dbReference type="InterPro" id="IPR050134">
    <property type="entry name" value="NAD-dep_sirtuin_deacylases"/>
</dbReference>
<dbReference type="Proteomes" id="UP000183028">
    <property type="component" value="Unassembled WGS sequence"/>
</dbReference>
<dbReference type="PANTHER" id="PTHR11085:SF4">
    <property type="entry name" value="NAD-DEPENDENT PROTEIN DEACYLASE"/>
    <property type="match status" value="1"/>
</dbReference>
<dbReference type="EMBL" id="FNYK01000009">
    <property type="protein sequence ID" value="SEI54977.1"/>
    <property type="molecule type" value="Genomic_DNA"/>
</dbReference>
<feature type="binding site" evidence="4">
    <location>
        <position position="158"/>
    </location>
    <ligand>
        <name>Zn(2+)</name>
        <dbReference type="ChEBI" id="CHEBI:29105"/>
    </ligand>
</feature>
<dbReference type="RefSeq" id="WP_238591230.1">
    <property type="nucleotide sequence ID" value="NZ_CADAXY010000054.1"/>
</dbReference>
<dbReference type="GO" id="GO:0017136">
    <property type="term" value="F:histone deacetylase activity, NAD-dependent"/>
    <property type="evidence" value="ECO:0007669"/>
    <property type="project" value="TreeGrafter"/>
</dbReference>